<dbReference type="Proteomes" id="UP000239757">
    <property type="component" value="Unassembled WGS sequence"/>
</dbReference>
<evidence type="ECO:0000313" key="1">
    <source>
        <dbReference type="EMBL" id="PPS01495.1"/>
    </source>
</evidence>
<organism evidence="1 2">
    <name type="scientific">Gossypium barbadense</name>
    <name type="common">Sea Island cotton</name>
    <name type="synonym">Hibiscus barbadensis</name>
    <dbReference type="NCBI Taxonomy" id="3634"/>
    <lineage>
        <taxon>Eukaryota</taxon>
        <taxon>Viridiplantae</taxon>
        <taxon>Streptophyta</taxon>
        <taxon>Embryophyta</taxon>
        <taxon>Tracheophyta</taxon>
        <taxon>Spermatophyta</taxon>
        <taxon>Magnoliopsida</taxon>
        <taxon>eudicotyledons</taxon>
        <taxon>Gunneridae</taxon>
        <taxon>Pentapetalae</taxon>
        <taxon>rosids</taxon>
        <taxon>malvids</taxon>
        <taxon>Malvales</taxon>
        <taxon>Malvaceae</taxon>
        <taxon>Malvoideae</taxon>
        <taxon>Gossypium</taxon>
    </lineage>
</organism>
<sequence length="108" mass="12048">MVVEKVVSIDEIDMTMKANGSKYKDVVLIVATGNCVKTINIHRIMICIDWVAFTRYVGEESNKVVSIDEIDMTMKANGSKYKDVVLIVATGNCVKTINIHRVRAISEI</sequence>
<dbReference type="EMBL" id="KZ665106">
    <property type="protein sequence ID" value="PPS01495.1"/>
    <property type="molecule type" value="Genomic_DNA"/>
</dbReference>
<gene>
    <name evidence="1" type="ORF">GOBAR_AA19164</name>
</gene>
<name>A0A2P5XDS0_GOSBA</name>
<protein>
    <submittedName>
        <fullName evidence="1">Uncharacterized protein</fullName>
    </submittedName>
</protein>
<evidence type="ECO:0000313" key="2">
    <source>
        <dbReference type="Proteomes" id="UP000239757"/>
    </source>
</evidence>
<proteinExistence type="predicted"/>
<dbReference type="AlphaFoldDB" id="A0A2P5XDS0"/>
<accession>A0A2P5XDS0</accession>
<reference evidence="1 2" key="1">
    <citation type="submission" date="2015-01" db="EMBL/GenBank/DDBJ databases">
        <title>Genome of allotetraploid Gossypium barbadense reveals genomic plasticity and fiber elongation in cotton evolution.</title>
        <authorList>
            <person name="Chen X."/>
            <person name="Liu X."/>
            <person name="Zhao B."/>
            <person name="Zheng H."/>
            <person name="Hu Y."/>
            <person name="Lu G."/>
            <person name="Yang C."/>
            <person name="Chen J."/>
            <person name="Shan C."/>
            <person name="Zhang L."/>
            <person name="Zhou Y."/>
            <person name="Wang L."/>
            <person name="Guo W."/>
            <person name="Bai Y."/>
            <person name="Ruan J."/>
            <person name="Shangguan X."/>
            <person name="Mao Y."/>
            <person name="Jiang J."/>
            <person name="Zhu Y."/>
            <person name="Lei J."/>
            <person name="Kang H."/>
            <person name="Chen S."/>
            <person name="He X."/>
            <person name="Wang R."/>
            <person name="Wang Y."/>
            <person name="Chen J."/>
            <person name="Wang L."/>
            <person name="Yu S."/>
            <person name="Wang B."/>
            <person name="Wei J."/>
            <person name="Song S."/>
            <person name="Lu X."/>
            <person name="Gao Z."/>
            <person name="Gu W."/>
            <person name="Deng X."/>
            <person name="Ma D."/>
            <person name="Wang S."/>
            <person name="Liang W."/>
            <person name="Fang L."/>
            <person name="Cai C."/>
            <person name="Zhu X."/>
            <person name="Zhou B."/>
            <person name="Zhang Y."/>
            <person name="Chen Z."/>
            <person name="Xu S."/>
            <person name="Zhu R."/>
            <person name="Wang S."/>
            <person name="Zhang T."/>
            <person name="Zhao G."/>
        </authorList>
    </citation>
    <scope>NUCLEOTIDE SEQUENCE [LARGE SCALE GENOMIC DNA]</scope>
    <source>
        <strain evidence="2">cv. Xinhai21</strain>
        <tissue evidence="1">Leaf</tissue>
    </source>
</reference>